<name>A0ABR8F2X8_NOSLI</name>
<sequence length="79" mass="9382">MTSTHRRQHRQTRRRPQHLLIRYFQISLQLLPSFDAPKFPKLSAVEWNFWTTFPPAITGFDEFQPVVTEDPIGDNSDRI</sequence>
<accession>A0ABR8F2X8</accession>
<protein>
    <submittedName>
        <fullName evidence="1">Uncharacterized protein</fullName>
    </submittedName>
</protein>
<dbReference type="EMBL" id="JACJTE010000052">
    <property type="protein sequence ID" value="MBD2564507.1"/>
    <property type="molecule type" value="Genomic_DNA"/>
</dbReference>
<dbReference type="RefSeq" id="WP_190898856.1">
    <property type="nucleotide sequence ID" value="NZ_JACJTE010000052.1"/>
</dbReference>
<reference evidence="1 2" key="1">
    <citation type="journal article" date="2020" name="ISME J.">
        <title>Comparative genomics reveals insights into cyanobacterial evolution and habitat adaptation.</title>
        <authorList>
            <person name="Chen M.Y."/>
            <person name="Teng W.K."/>
            <person name="Zhao L."/>
            <person name="Hu C.X."/>
            <person name="Zhou Y.K."/>
            <person name="Han B.P."/>
            <person name="Song L.R."/>
            <person name="Shu W.S."/>
        </authorList>
    </citation>
    <scope>NUCLEOTIDE SEQUENCE [LARGE SCALE GENOMIC DNA]</scope>
    <source>
        <strain evidence="1 2">FACHB-391</strain>
    </source>
</reference>
<gene>
    <name evidence="1" type="ORF">H6G95_28665</name>
</gene>
<comment type="caution">
    <text evidence="1">The sequence shown here is derived from an EMBL/GenBank/DDBJ whole genome shotgun (WGS) entry which is preliminary data.</text>
</comment>
<evidence type="ECO:0000313" key="2">
    <source>
        <dbReference type="Proteomes" id="UP000604661"/>
    </source>
</evidence>
<dbReference type="Proteomes" id="UP000604661">
    <property type="component" value="Unassembled WGS sequence"/>
</dbReference>
<organism evidence="1 2">
    <name type="scientific">Nostoc linckia FACHB-391</name>
    <dbReference type="NCBI Taxonomy" id="2692906"/>
    <lineage>
        <taxon>Bacteria</taxon>
        <taxon>Bacillati</taxon>
        <taxon>Cyanobacteriota</taxon>
        <taxon>Cyanophyceae</taxon>
        <taxon>Nostocales</taxon>
        <taxon>Nostocaceae</taxon>
        <taxon>Nostoc</taxon>
    </lineage>
</organism>
<evidence type="ECO:0000313" key="1">
    <source>
        <dbReference type="EMBL" id="MBD2564507.1"/>
    </source>
</evidence>
<proteinExistence type="predicted"/>
<keyword evidence="2" id="KW-1185">Reference proteome</keyword>